<feature type="region of interest" description="Disordered" evidence="1">
    <location>
        <begin position="72"/>
        <end position="100"/>
    </location>
</feature>
<evidence type="ECO:0000313" key="3">
    <source>
        <dbReference type="Proteomes" id="UP001386955"/>
    </source>
</evidence>
<evidence type="ECO:0000313" key="2">
    <source>
        <dbReference type="EMBL" id="KAK7400274.1"/>
    </source>
</evidence>
<dbReference type="Proteomes" id="UP001386955">
    <property type="component" value="Unassembled WGS sequence"/>
</dbReference>
<gene>
    <name evidence="2" type="ORF">VNO78_11478</name>
</gene>
<comment type="caution">
    <text evidence="2">The sequence shown here is derived from an EMBL/GenBank/DDBJ whole genome shotgun (WGS) entry which is preliminary data.</text>
</comment>
<organism evidence="2 3">
    <name type="scientific">Psophocarpus tetragonolobus</name>
    <name type="common">Winged bean</name>
    <name type="synonym">Dolichos tetragonolobus</name>
    <dbReference type="NCBI Taxonomy" id="3891"/>
    <lineage>
        <taxon>Eukaryota</taxon>
        <taxon>Viridiplantae</taxon>
        <taxon>Streptophyta</taxon>
        <taxon>Embryophyta</taxon>
        <taxon>Tracheophyta</taxon>
        <taxon>Spermatophyta</taxon>
        <taxon>Magnoliopsida</taxon>
        <taxon>eudicotyledons</taxon>
        <taxon>Gunneridae</taxon>
        <taxon>Pentapetalae</taxon>
        <taxon>rosids</taxon>
        <taxon>fabids</taxon>
        <taxon>Fabales</taxon>
        <taxon>Fabaceae</taxon>
        <taxon>Papilionoideae</taxon>
        <taxon>50 kb inversion clade</taxon>
        <taxon>NPAAA clade</taxon>
        <taxon>indigoferoid/millettioid clade</taxon>
        <taxon>Phaseoleae</taxon>
        <taxon>Psophocarpus</taxon>
    </lineage>
</organism>
<evidence type="ECO:0000256" key="1">
    <source>
        <dbReference type="SAM" id="MobiDB-lite"/>
    </source>
</evidence>
<dbReference type="EMBL" id="JAYMYS010000003">
    <property type="protein sequence ID" value="KAK7400274.1"/>
    <property type="molecule type" value="Genomic_DNA"/>
</dbReference>
<dbReference type="AlphaFoldDB" id="A0AAN9SLH4"/>
<name>A0AAN9SLH4_PSOTE</name>
<protein>
    <submittedName>
        <fullName evidence="2">Uncharacterized protein</fullName>
    </submittedName>
</protein>
<proteinExistence type="predicted"/>
<keyword evidence="3" id="KW-1185">Reference proteome</keyword>
<reference evidence="2 3" key="1">
    <citation type="submission" date="2024-01" db="EMBL/GenBank/DDBJ databases">
        <title>The genomes of 5 underutilized Papilionoideae crops provide insights into root nodulation and disease resistanc.</title>
        <authorList>
            <person name="Jiang F."/>
        </authorList>
    </citation>
    <scope>NUCLEOTIDE SEQUENCE [LARGE SCALE GENOMIC DNA]</scope>
    <source>
        <strain evidence="2">DUOXIRENSHENG_FW03</strain>
        <tissue evidence="2">Leaves</tissue>
    </source>
</reference>
<sequence>MQRYKEAGPSLDTICLRIIKAEPFFEFCNLMRMRRLSMAAISDLILEPNLVVEENGNMGPDSGFHYRSMVTQTGSQETKHHMQAGKKLDESNLPPNRATT</sequence>
<accession>A0AAN9SLH4</accession>